<sequence length="152" mass="16653">MSDRNWKRYSPAYGYVTLIGSKPIMVNSGESITFNQNGPLNHIKFALPSDTLIISKSGDYKIEYVLLIDGPSSSSTYGLILNNFLVKDKLTQYGIQRQVNGASLMLIGQAIIHIPKNSTLELRNIGPSTDTLLPIIGEQEVNAASLTVVKLN</sequence>
<dbReference type="Proteomes" id="UP000543174">
    <property type="component" value="Unassembled WGS sequence"/>
</dbReference>
<dbReference type="RefSeq" id="WP_029319874.1">
    <property type="nucleotide sequence ID" value="NZ_CP129010.1"/>
</dbReference>
<organism evidence="1 2">
    <name type="scientific">Priestia aryabhattai</name>
    <name type="common">Bacillus aryabhattai</name>
    <dbReference type="NCBI Taxonomy" id="412384"/>
    <lineage>
        <taxon>Bacteria</taxon>
        <taxon>Bacillati</taxon>
        <taxon>Bacillota</taxon>
        <taxon>Bacilli</taxon>
        <taxon>Bacillales</taxon>
        <taxon>Bacillaceae</taxon>
        <taxon>Priestia</taxon>
    </lineage>
</organism>
<keyword evidence="2" id="KW-1185">Reference proteome</keyword>
<reference evidence="1" key="1">
    <citation type="submission" date="2020-08" db="EMBL/GenBank/DDBJ databases">
        <title>Functional genomics of gut bacteria from endangered species of beetles.</title>
        <authorList>
            <person name="Carlos-Shanley C."/>
        </authorList>
    </citation>
    <scope>NUCLEOTIDE SEQUENCE [LARGE SCALE GENOMIC DNA]</scope>
    <source>
        <strain evidence="1">S00060</strain>
    </source>
</reference>
<name>A0A7W3NG40_PRIAR</name>
<dbReference type="Gene3D" id="2.60.120.40">
    <property type="match status" value="1"/>
</dbReference>
<dbReference type="AlphaFoldDB" id="A0A7W3NG40"/>
<dbReference type="InterPro" id="IPR008983">
    <property type="entry name" value="Tumour_necrosis_fac-like_dom"/>
</dbReference>
<comment type="caution">
    <text evidence="1">The sequence shown here is derived from an EMBL/GenBank/DDBJ whole genome shotgun (WGS) entry which is preliminary data.</text>
</comment>
<accession>A0A7W3NG40</accession>
<evidence type="ECO:0000313" key="2">
    <source>
        <dbReference type="Proteomes" id="UP000543174"/>
    </source>
</evidence>
<dbReference type="EMBL" id="JACJHT010000010">
    <property type="protein sequence ID" value="MBA9042231.1"/>
    <property type="molecule type" value="Genomic_DNA"/>
</dbReference>
<evidence type="ECO:0008006" key="3">
    <source>
        <dbReference type="Google" id="ProtNLM"/>
    </source>
</evidence>
<protein>
    <recommendedName>
        <fullName evidence="3">BclA C-terminal domain-containing protein</fullName>
    </recommendedName>
</protein>
<gene>
    <name evidence="1" type="ORF">HNP21_005366</name>
</gene>
<evidence type="ECO:0000313" key="1">
    <source>
        <dbReference type="EMBL" id="MBA9042231.1"/>
    </source>
</evidence>
<proteinExistence type="predicted"/>